<evidence type="ECO:0000256" key="21">
    <source>
        <dbReference type="SAM" id="SignalP"/>
    </source>
</evidence>
<sequence>MIRKLLLAAASTALLSTGAYAQDIATAEALRDKALKSDLAWEITEELTDMGPRLVGSPAMERAKDWGVAKLKAMGFTNVVAEEFAKPSWTRGEEWAEITGPYPQKLSIVGLGRTISTPAAGIEAEVVLFKTYNELLAAPAGSLKGKIAFVNEPMTRAQNGAGYGPAGAPRRGGPAEAAKRGALALLIRSVSTSTSTVPHTGTTAHGTDAPNVPAAALGVPDADLLQRLALKGPVKVKLKLASTTDAKDVAWNIAGEIRGSEKPDEVIVIGGHIDSWDVGTGALDDATGVAITTAAAKLIAELPKRPKRTIRVVMWGSEESGGSSDAYLAAHQNELSKIVLAGESDTGADRIYALALPKGSAEHPAMKEASRIMTSLKIYTDRAPAAGGGADISGIERAGVPVINLHQDASRYFDFHHTADDTLDKVDPAQLAQNVAAWASFIYLVADSDIDFRALGAAAK</sequence>
<dbReference type="Gene3D" id="3.50.30.30">
    <property type="match status" value="1"/>
</dbReference>
<evidence type="ECO:0000256" key="18">
    <source>
        <dbReference type="ARBA" id="ARBA00023228"/>
    </source>
</evidence>
<keyword evidence="13" id="KW-0862">Zinc</keyword>
<evidence type="ECO:0000256" key="20">
    <source>
        <dbReference type="ARBA" id="ARBA00033328"/>
    </source>
</evidence>
<evidence type="ECO:0000259" key="22">
    <source>
        <dbReference type="Pfam" id="PF04389"/>
    </source>
</evidence>
<evidence type="ECO:0000256" key="6">
    <source>
        <dbReference type="ARBA" id="ARBA00022525"/>
    </source>
</evidence>
<dbReference type="GO" id="GO:0005576">
    <property type="term" value="C:extracellular region"/>
    <property type="evidence" value="ECO:0007669"/>
    <property type="project" value="UniProtKB-SubCell"/>
</dbReference>
<evidence type="ECO:0000313" key="23">
    <source>
        <dbReference type="EMBL" id="XDO96511.1"/>
    </source>
</evidence>
<evidence type="ECO:0000256" key="1">
    <source>
        <dbReference type="ARBA" id="ARBA00004240"/>
    </source>
</evidence>
<evidence type="ECO:0000256" key="4">
    <source>
        <dbReference type="ARBA" id="ARBA00004613"/>
    </source>
</evidence>
<dbReference type="RefSeq" id="WP_369059353.1">
    <property type="nucleotide sequence ID" value="NZ_CP158375.1"/>
</dbReference>
<evidence type="ECO:0000256" key="2">
    <source>
        <dbReference type="ARBA" id="ARBA00004371"/>
    </source>
</evidence>
<name>A0AB39KRP8_9CAUL</name>
<keyword evidence="8" id="KW-0645">Protease</keyword>
<keyword evidence="14" id="KW-0333">Golgi apparatus</keyword>
<keyword evidence="9" id="KW-0479">Metal-binding</keyword>
<feature type="chain" id="PRO_5044327629" description="Carboxypeptidase Q" evidence="21">
    <location>
        <begin position="22"/>
        <end position="460"/>
    </location>
</feature>
<evidence type="ECO:0000256" key="9">
    <source>
        <dbReference type="ARBA" id="ARBA00022723"/>
    </source>
</evidence>
<keyword evidence="17" id="KW-0325">Glycoprotein</keyword>
<dbReference type="GO" id="GO:0070573">
    <property type="term" value="F:metallodipeptidase activity"/>
    <property type="evidence" value="ECO:0007669"/>
    <property type="project" value="InterPro"/>
</dbReference>
<dbReference type="EMBL" id="CP158375">
    <property type="protein sequence ID" value="XDO96511.1"/>
    <property type="molecule type" value="Genomic_DNA"/>
</dbReference>
<keyword evidence="7" id="KW-0121">Carboxypeptidase</keyword>
<dbReference type="Gene3D" id="3.40.630.10">
    <property type="entry name" value="Zn peptidases"/>
    <property type="match status" value="1"/>
</dbReference>
<reference evidence="23" key="1">
    <citation type="submission" date="2024-06" db="EMBL/GenBank/DDBJ databases">
        <title>Caulobacter inopinatus, sp. nov.</title>
        <authorList>
            <person name="Donachie S.P."/>
        </authorList>
    </citation>
    <scope>NUCLEOTIDE SEQUENCE</scope>
    <source>
        <strain evidence="23">73W</strain>
    </source>
</reference>
<evidence type="ECO:0000256" key="13">
    <source>
        <dbReference type="ARBA" id="ARBA00022833"/>
    </source>
</evidence>
<keyword evidence="12" id="KW-0256">Endoplasmic reticulum</keyword>
<dbReference type="PANTHER" id="PTHR12053:SF3">
    <property type="entry name" value="CARBOXYPEPTIDASE Q"/>
    <property type="match status" value="1"/>
</dbReference>
<dbReference type="AlphaFoldDB" id="A0AB39KRP8"/>
<dbReference type="InterPro" id="IPR039866">
    <property type="entry name" value="CPQ"/>
</dbReference>
<evidence type="ECO:0000256" key="10">
    <source>
        <dbReference type="ARBA" id="ARBA00022729"/>
    </source>
</evidence>
<evidence type="ECO:0000256" key="16">
    <source>
        <dbReference type="ARBA" id="ARBA00023145"/>
    </source>
</evidence>
<dbReference type="GO" id="GO:0006508">
    <property type="term" value="P:proteolysis"/>
    <property type="evidence" value="ECO:0007669"/>
    <property type="project" value="UniProtKB-KW"/>
</dbReference>
<dbReference type="GO" id="GO:0004180">
    <property type="term" value="F:carboxypeptidase activity"/>
    <property type="evidence" value="ECO:0007669"/>
    <property type="project" value="UniProtKB-KW"/>
</dbReference>
<evidence type="ECO:0000256" key="5">
    <source>
        <dbReference type="ARBA" id="ARBA00014116"/>
    </source>
</evidence>
<evidence type="ECO:0000256" key="12">
    <source>
        <dbReference type="ARBA" id="ARBA00022824"/>
    </source>
</evidence>
<keyword evidence="16" id="KW-0865">Zymogen</keyword>
<keyword evidence="6" id="KW-0964">Secreted</keyword>
<evidence type="ECO:0000256" key="15">
    <source>
        <dbReference type="ARBA" id="ARBA00023049"/>
    </source>
</evidence>
<evidence type="ECO:0000256" key="8">
    <source>
        <dbReference type="ARBA" id="ARBA00022670"/>
    </source>
</evidence>
<keyword evidence="18" id="KW-0458">Lysosome</keyword>
<dbReference type="InterPro" id="IPR007484">
    <property type="entry name" value="Peptidase_M28"/>
</dbReference>
<dbReference type="GO" id="GO:0046872">
    <property type="term" value="F:metal ion binding"/>
    <property type="evidence" value="ECO:0007669"/>
    <property type="project" value="UniProtKB-KW"/>
</dbReference>
<keyword evidence="11" id="KW-0378">Hydrolase</keyword>
<keyword evidence="15" id="KW-0482">Metalloprotease</keyword>
<feature type="signal peptide" evidence="21">
    <location>
        <begin position="1"/>
        <end position="21"/>
    </location>
</feature>
<dbReference type="Pfam" id="PF04389">
    <property type="entry name" value="Peptidase_M28"/>
    <property type="match status" value="1"/>
</dbReference>
<evidence type="ECO:0000256" key="19">
    <source>
        <dbReference type="ARBA" id="ARBA00025833"/>
    </source>
</evidence>
<evidence type="ECO:0000256" key="17">
    <source>
        <dbReference type="ARBA" id="ARBA00023180"/>
    </source>
</evidence>
<comment type="subunit">
    <text evidence="19">Homodimer. The monomeric form is inactive while the homodimer is active.</text>
</comment>
<protein>
    <recommendedName>
        <fullName evidence="5">Carboxypeptidase Q</fullName>
    </recommendedName>
    <alternativeName>
        <fullName evidence="20">Plasma glutamate carboxypeptidase</fullName>
    </alternativeName>
</protein>
<proteinExistence type="predicted"/>
<accession>A0AB39KRP8</accession>
<feature type="domain" description="Peptidase M28" evidence="22">
    <location>
        <begin position="252"/>
        <end position="441"/>
    </location>
</feature>
<dbReference type="GO" id="GO:0005764">
    <property type="term" value="C:lysosome"/>
    <property type="evidence" value="ECO:0007669"/>
    <property type="project" value="UniProtKB-SubCell"/>
</dbReference>
<evidence type="ECO:0000256" key="7">
    <source>
        <dbReference type="ARBA" id="ARBA00022645"/>
    </source>
</evidence>
<comment type="subcellular location">
    <subcellularLocation>
        <location evidence="1">Endoplasmic reticulum</location>
    </subcellularLocation>
    <subcellularLocation>
        <location evidence="3">Golgi apparatus</location>
    </subcellularLocation>
    <subcellularLocation>
        <location evidence="2">Lysosome</location>
    </subcellularLocation>
    <subcellularLocation>
        <location evidence="4">Secreted</location>
    </subcellularLocation>
</comment>
<gene>
    <name evidence="23" type="ORF">ABOZ73_17340</name>
</gene>
<dbReference type="PANTHER" id="PTHR12053">
    <property type="entry name" value="PROTEASE FAMILY M28 PLASMA GLUTAMATE CARBOXYPEPTIDASE-RELATED"/>
    <property type="match status" value="1"/>
</dbReference>
<evidence type="ECO:0000256" key="3">
    <source>
        <dbReference type="ARBA" id="ARBA00004555"/>
    </source>
</evidence>
<dbReference type="SUPFAM" id="SSF53187">
    <property type="entry name" value="Zn-dependent exopeptidases"/>
    <property type="match status" value="1"/>
</dbReference>
<keyword evidence="10 21" id="KW-0732">Signal</keyword>
<evidence type="ECO:0000256" key="14">
    <source>
        <dbReference type="ARBA" id="ARBA00023034"/>
    </source>
</evidence>
<evidence type="ECO:0000256" key="11">
    <source>
        <dbReference type="ARBA" id="ARBA00022801"/>
    </source>
</evidence>
<organism evidence="23">
    <name type="scientific">Caulobacter sp. 73W</name>
    <dbReference type="NCBI Taxonomy" id="3161137"/>
    <lineage>
        <taxon>Bacteria</taxon>
        <taxon>Pseudomonadati</taxon>
        <taxon>Pseudomonadota</taxon>
        <taxon>Alphaproteobacteria</taxon>
        <taxon>Caulobacterales</taxon>
        <taxon>Caulobacteraceae</taxon>
        <taxon>Caulobacter</taxon>
    </lineage>
</organism>